<dbReference type="PANTHER" id="PTHR46250">
    <property type="entry name" value="MYB/SANT-LIKE DNA-BINDING DOMAIN PROTEIN-RELATED"/>
    <property type="match status" value="1"/>
</dbReference>
<gene>
    <name evidence="2" type="ORF">SASPL_138039</name>
</gene>
<accession>A0A8X8WWC1</accession>
<protein>
    <submittedName>
        <fullName evidence="2">Uncharacterized protein</fullName>
    </submittedName>
</protein>
<proteinExistence type="predicted"/>
<evidence type="ECO:0000313" key="3">
    <source>
        <dbReference type="Proteomes" id="UP000298416"/>
    </source>
</evidence>
<feature type="compositionally biased region" description="Basic and acidic residues" evidence="1">
    <location>
        <begin position="32"/>
        <end position="47"/>
    </location>
</feature>
<dbReference type="AlphaFoldDB" id="A0A8X8WWC1"/>
<evidence type="ECO:0000256" key="1">
    <source>
        <dbReference type="SAM" id="MobiDB-lite"/>
    </source>
</evidence>
<comment type="caution">
    <text evidence="2">The sequence shown here is derived from an EMBL/GenBank/DDBJ whole genome shotgun (WGS) entry which is preliminary data.</text>
</comment>
<name>A0A8X8WWC1_SALSN</name>
<dbReference type="PANTHER" id="PTHR46250:SF18">
    <property type="entry name" value="MYB_SANT-LIKE DOMAIN-CONTAINING PROTEIN"/>
    <property type="match status" value="1"/>
</dbReference>
<feature type="region of interest" description="Disordered" evidence="1">
    <location>
        <begin position="32"/>
        <end position="72"/>
    </location>
</feature>
<reference evidence="2" key="2">
    <citation type="submission" date="2020-08" db="EMBL/GenBank/DDBJ databases">
        <title>Plant Genome Project.</title>
        <authorList>
            <person name="Zhang R.-G."/>
        </authorList>
    </citation>
    <scope>NUCLEOTIDE SEQUENCE</scope>
    <source>
        <strain evidence="2">Huo1</strain>
        <tissue evidence="2">Leaf</tissue>
    </source>
</reference>
<organism evidence="2">
    <name type="scientific">Salvia splendens</name>
    <name type="common">Scarlet sage</name>
    <dbReference type="NCBI Taxonomy" id="180675"/>
    <lineage>
        <taxon>Eukaryota</taxon>
        <taxon>Viridiplantae</taxon>
        <taxon>Streptophyta</taxon>
        <taxon>Embryophyta</taxon>
        <taxon>Tracheophyta</taxon>
        <taxon>Spermatophyta</taxon>
        <taxon>Magnoliopsida</taxon>
        <taxon>eudicotyledons</taxon>
        <taxon>Gunneridae</taxon>
        <taxon>Pentapetalae</taxon>
        <taxon>asterids</taxon>
        <taxon>lamiids</taxon>
        <taxon>Lamiales</taxon>
        <taxon>Lamiaceae</taxon>
        <taxon>Nepetoideae</taxon>
        <taxon>Mentheae</taxon>
        <taxon>Salviinae</taxon>
        <taxon>Salvia</taxon>
        <taxon>Salvia subgen. Calosphace</taxon>
        <taxon>core Calosphace</taxon>
    </lineage>
</organism>
<sequence>MMLTDCTFMSLVWDEDRATGLNAKAPLDVVENLDKDQNVDQVDKESGEDGAPSITSPRDKGTSKRFERKRRSSDDLISSLERMANVFIAHFNKSNDQMDEILESFTRGDKERKDNRHKLNEKLQEIEVLIDSQRQRVAMKLVPDPDLLDYFYTLHDDEAKKVFLMELLK</sequence>
<reference evidence="2" key="1">
    <citation type="submission" date="2018-01" db="EMBL/GenBank/DDBJ databases">
        <authorList>
            <person name="Mao J.F."/>
        </authorList>
    </citation>
    <scope>NUCLEOTIDE SEQUENCE</scope>
    <source>
        <strain evidence="2">Huo1</strain>
        <tissue evidence="2">Leaf</tissue>
    </source>
</reference>
<dbReference type="Proteomes" id="UP000298416">
    <property type="component" value="Unassembled WGS sequence"/>
</dbReference>
<keyword evidence="3" id="KW-1185">Reference proteome</keyword>
<evidence type="ECO:0000313" key="2">
    <source>
        <dbReference type="EMBL" id="KAG6401191.1"/>
    </source>
</evidence>
<dbReference type="EMBL" id="PNBA02000014">
    <property type="protein sequence ID" value="KAG6401191.1"/>
    <property type="molecule type" value="Genomic_DNA"/>
</dbReference>